<dbReference type="RefSeq" id="WP_126019355.1">
    <property type="nucleotide sequence ID" value="NZ_CP034437.1"/>
</dbReference>
<dbReference type="CDD" id="cd13580">
    <property type="entry name" value="PBP2_AlgQ_like_1"/>
    <property type="match status" value="1"/>
</dbReference>
<sequence length="559" mass="61043">MNLRLRSTAIMLTACLALATGCASNNNGSSNNGGNAAANSNTSSNNAGAGNTAAAPADPFGKYAEPVTINIGKSIDPTSEKTLPAGDTVENNQYTRYTEEKLNIKFNHVWQAQGDAYTQKQKLAIASNDIPDAMIVGYSDLVKLVEAGQLEDMTDVYKNYASPQIKEMYESASEIGLKQATFDGKLMAIPNSQTLADSIYMLWIRQDWLDKLGLQPPKTVDELAAVAKAFIDKDVSGKGTVGITGDKALFEMDNSVGGLDPIFASFKSYPLNWVKDSSGNVEFGGITPETKEALGKLRDLYAQGLIDKEFALHTDPLELVRGGKSGIFFGPWWMGYDPLPDTMKNDPKANWKPYLVPLDSAGTFNTHVQSPTSAYFVMKKGFKHPEALMKYINVQVAAETYADPDASKLDPGVGLQNWPMRSVTTYADNVERNSKAINDVISGTADVSTLNSNQKPLYEDWLKTKDKPATDFGAWGPAFSYIVSGQELFKPMNKVFSLYYGQTKSMETKWANLLKLQNETYTKIIMGGADLSAFDEFVKNFKAQGGDEITKEITEALKG</sequence>
<name>A0A3S9ABJ5_9BACL</name>
<dbReference type="PROSITE" id="PS51257">
    <property type="entry name" value="PROKAR_LIPOPROTEIN"/>
    <property type="match status" value="1"/>
</dbReference>
<proteinExistence type="predicted"/>
<evidence type="ECO:0000313" key="3">
    <source>
        <dbReference type="Proteomes" id="UP000272528"/>
    </source>
</evidence>
<accession>A0A3S9ABJ5</accession>
<protein>
    <submittedName>
        <fullName evidence="2">Extracellular solute-binding protein</fullName>
    </submittedName>
</protein>
<dbReference type="OrthoDB" id="9787283at2"/>
<evidence type="ECO:0000313" key="2">
    <source>
        <dbReference type="EMBL" id="AZN43102.1"/>
    </source>
</evidence>
<keyword evidence="3" id="KW-1185">Reference proteome</keyword>
<dbReference type="InterPro" id="IPR050490">
    <property type="entry name" value="Bact_solute-bd_prot1"/>
</dbReference>
<dbReference type="Pfam" id="PF01547">
    <property type="entry name" value="SBP_bac_1"/>
    <property type="match status" value="1"/>
</dbReference>
<dbReference type="EMBL" id="CP034437">
    <property type="protein sequence ID" value="AZN43102.1"/>
    <property type="molecule type" value="Genomic_DNA"/>
</dbReference>
<dbReference type="Proteomes" id="UP000272528">
    <property type="component" value="Chromosome"/>
</dbReference>
<organism evidence="2 3">
    <name type="scientific">Paenibacillus albus</name>
    <dbReference type="NCBI Taxonomy" id="2495582"/>
    <lineage>
        <taxon>Bacteria</taxon>
        <taxon>Bacillati</taxon>
        <taxon>Bacillota</taxon>
        <taxon>Bacilli</taxon>
        <taxon>Bacillales</taxon>
        <taxon>Paenibacillaceae</taxon>
        <taxon>Paenibacillus</taxon>
    </lineage>
</organism>
<dbReference type="PANTHER" id="PTHR43649:SF12">
    <property type="entry name" value="DIACETYLCHITOBIOSE BINDING PROTEIN DASA"/>
    <property type="match status" value="1"/>
</dbReference>
<evidence type="ECO:0000256" key="1">
    <source>
        <dbReference type="SAM" id="SignalP"/>
    </source>
</evidence>
<dbReference type="Gene3D" id="3.40.190.10">
    <property type="entry name" value="Periplasmic binding protein-like II"/>
    <property type="match status" value="3"/>
</dbReference>
<feature type="chain" id="PRO_5039472966" evidence="1">
    <location>
        <begin position="20"/>
        <end position="559"/>
    </location>
</feature>
<dbReference type="SUPFAM" id="SSF53850">
    <property type="entry name" value="Periplasmic binding protein-like II"/>
    <property type="match status" value="1"/>
</dbReference>
<dbReference type="PANTHER" id="PTHR43649">
    <property type="entry name" value="ARABINOSE-BINDING PROTEIN-RELATED"/>
    <property type="match status" value="1"/>
</dbReference>
<feature type="signal peptide" evidence="1">
    <location>
        <begin position="1"/>
        <end position="19"/>
    </location>
</feature>
<gene>
    <name evidence="2" type="ORF">EJC50_27930</name>
</gene>
<dbReference type="KEGG" id="palb:EJC50_27930"/>
<reference evidence="3" key="1">
    <citation type="submission" date="2018-12" db="EMBL/GenBank/DDBJ databases">
        <title>Genome sequence of Peanibacillus sp.</title>
        <authorList>
            <person name="Subramani G."/>
            <person name="Srinivasan S."/>
            <person name="Kim M.K."/>
        </authorList>
    </citation>
    <scope>NUCLEOTIDE SEQUENCE [LARGE SCALE GENOMIC DNA]</scope>
    <source>
        <strain evidence="3">18JY67-1</strain>
    </source>
</reference>
<keyword evidence="1" id="KW-0732">Signal</keyword>
<dbReference type="AlphaFoldDB" id="A0A3S9ABJ5"/>
<dbReference type="InterPro" id="IPR006059">
    <property type="entry name" value="SBP"/>
</dbReference>